<dbReference type="Pfam" id="PF00202">
    <property type="entry name" value="Aminotran_3"/>
    <property type="match status" value="1"/>
</dbReference>
<dbReference type="GO" id="GO:0047307">
    <property type="term" value="F:diaminobutyrate-pyruvate transaminase activity"/>
    <property type="evidence" value="ECO:0007669"/>
    <property type="project" value="InterPro"/>
</dbReference>
<accession>A0A162KCB6</accession>
<dbReference type="PANTHER" id="PTHR43552:SF2">
    <property type="entry name" value="DIAMINOBUTYRATE--2-OXOGLUTARATE TRANSAMINASE"/>
    <property type="match status" value="1"/>
</dbReference>
<evidence type="ECO:0000256" key="4">
    <source>
        <dbReference type="ARBA" id="ARBA00022679"/>
    </source>
</evidence>
<comment type="function">
    <text evidence="7">Catalyzes reversively the conversion of L-aspartate beta-semialdehyde (ASA) to L-2,4-diaminobutyrate (DABA) by transamination with L-glutamate.</text>
</comment>
<sequence length="438" mass="46583">MPDTLPATAAPVPADTDAGIYDRLESSVRVYCRKFPVSFVRARDHILWDAEGRSYIDFFAGAGALNYGHANIEITRALIAYLESGALTHGLDLHTPAKAAFLEAFERIILGPRGLDYRVQFTGPTGSNAVEAALKIARKRTGRPGIVAFTNGFHGMSLGALAATGNGAKRGGAGVALQGVARMPFDGYLGPDGDTILWLERMLADPASGLDRPAAFLIETVQGEGGINVAGTAWLQRLQALARREDILLIVDDVQAGCGRTGRFFSFEEAGLVPDLVCLSKSIGGGQPMALVLIRPDLDRQSPGEHTGTFRGNNLAFVAGRVALEFWARNSFLDRLNDNCSRVAEAMRTLCAHYNDAGISSRGRGMLHGLVMPTGEIATRVQRAAFADGLMIETCGPTGEVVKIMPPLTIAEDGLRRGLAILDRAVSGALDRSPAGLA</sequence>
<evidence type="ECO:0000313" key="9">
    <source>
        <dbReference type="Proteomes" id="UP000075787"/>
    </source>
</evidence>
<dbReference type="NCBIfam" id="TIGR02407">
    <property type="entry name" value="ectoine_ectB"/>
    <property type="match status" value="1"/>
</dbReference>
<dbReference type="GeneID" id="97239802"/>
<dbReference type="Proteomes" id="UP000075787">
    <property type="component" value="Unassembled WGS sequence"/>
</dbReference>
<comment type="pathway">
    <text evidence="7">Amine and polyamine biosynthesis; ectoine biosynthesis; L-ectoine from L-aspartate 4-semialdehyde: step 1/3.</text>
</comment>
<dbReference type="GO" id="GO:0019491">
    <property type="term" value="P:ectoine biosynthetic process"/>
    <property type="evidence" value="ECO:0007669"/>
    <property type="project" value="UniProtKB-UniPathway"/>
</dbReference>
<evidence type="ECO:0000256" key="2">
    <source>
        <dbReference type="ARBA" id="ARBA00008954"/>
    </source>
</evidence>
<name>A0A162KCB6_9PROT</name>
<dbReference type="NCBIfam" id="NF006733">
    <property type="entry name" value="PRK09264.1"/>
    <property type="match status" value="1"/>
</dbReference>
<dbReference type="InterPro" id="IPR049704">
    <property type="entry name" value="Aminotrans_3_PPA_site"/>
</dbReference>
<dbReference type="InterPro" id="IPR012773">
    <property type="entry name" value="Ectoine_EctB"/>
</dbReference>
<gene>
    <name evidence="8" type="ORF">AUP44_11045</name>
</gene>
<evidence type="ECO:0000256" key="3">
    <source>
        <dbReference type="ARBA" id="ARBA00022576"/>
    </source>
</evidence>
<proteinExistence type="inferred from homology"/>
<dbReference type="InterPro" id="IPR015422">
    <property type="entry name" value="PyrdxlP-dep_Trfase_small"/>
</dbReference>
<keyword evidence="5 6" id="KW-0663">Pyridoxal phosphate</keyword>
<dbReference type="Gene3D" id="3.90.1150.10">
    <property type="entry name" value="Aspartate Aminotransferase, domain 1"/>
    <property type="match status" value="1"/>
</dbReference>
<dbReference type="PROSITE" id="PS00600">
    <property type="entry name" value="AA_TRANSFER_CLASS_3"/>
    <property type="match status" value="1"/>
</dbReference>
<dbReference type="CDD" id="cd00610">
    <property type="entry name" value="OAT_like"/>
    <property type="match status" value="1"/>
</dbReference>
<evidence type="ECO:0000256" key="6">
    <source>
        <dbReference type="RuleBase" id="RU003560"/>
    </source>
</evidence>
<comment type="catalytic activity">
    <reaction evidence="7">
        <text>L-2,4-diaminobutanoate + 2-oxoglutarate = L-aspartate 4-semialdehyde + L-glutamate</text>
        <dbReference type="Rhea" id="RHEA:11160"/>
        <dbReference type="ChEBI" id="CHEBI:16810"/>
        <dbReference type="ChEBI" id="CHEBI:29985"/>
        <dbReference type="ChEBI" id="CHEBI:58761"/>
        <dbReference type="ChEBI" id="CHEBI:537519"/>
        <dbReference type="EC" id="2.6.1.76"/>
    </reaction>
</comment>
<comment type="cofactor">
    <cofactor evidence="1 7">
        <name>pyridoxal 5'-phosphate</name>
        <dbReference type="ChEBI" id="CHEBI:597326"/>
    </cofactor>
</comment>
<reference evidence="8 9" key="1">
    <citation type="submission" date="2015-12" db="EMBL/GenBank/DDBJ databases">
        <title>Genome sequence of Tistrella mobilis MCCC 1A02139.</title>
        <authorList>
            <person name="Lu L."/>
            <person name="Lai Q."/>
            <person name="Shao Z."/>
            <person name="Qian P."/>
        </authorList>
    </citation>
    <scope>NUCLEOTIDE SEQUENCE [LARGE SCALE GENOMIC DNA]</scope>
    <source>
        <strain evidence="8 9">MCCC 1A02139</strain>
    </source>
</reference>
<dbReference type="PANTHER" id="PTHR43552">
    <property type="entry name" value="DIAMINOBUTYRATE--2-OXOGLUTARATE AMINOTRANSFERASE"/>
    <property type="match status" value="1"/>
</dbReference>
<dbReference type="InterPro" id="IPR015421">
    <property type="entry name" value="PyrdxlP-dep_Trfase_major"/>
</dbReference>
<dbReference type="RefSeq" id="WP_062767279.1">
    <property type="nucleotide sequence ID" value="NZ_CP121043.1"/>
</dbReference>
<evidence type="ECO:0000313" key="8">
    <source>
        <dbReference type="EMBL" id="KYO50926.1"/>
    </source>
</evidence>
<dbReference type="InterPro" id="IPR015424">
    <property type="entry name" value="PyrdxlP-dep_Trfase"/>
</dbReference>
<dbReference type="UniPathway" id="UPA00067">
    <property type="reaction ID" value="UER00121"/>
</dbReference>
<evidence type="ECO:0000256" key="5">
    <source>
        <dbReference type="ARBA" id="ARBA00022898"/>
    </source>
</evidence>
<dbReference type="NCBIfam" id="TIGR00709">
    <property type="entry name" value="dat"/>
    <property type="match status" value="1"/>
</dbReference>
<dbReference type="InterPro" id="IPR004637">
    <property type="entry name" value="Dat"/>
</dbReference>
<dbReference type="GO" id="GO:0030170">
    <property type="term" value="F:pyridoxal phosphate binding"/>
    <property type="evidence" value="ECO:0007669"/>
    <property type="project" value="InterPro"/>
</dbReference>
<comment type="caution">
    <text evidence="8">The sequence shown here is derived from an EMBL/GenBank/DDBJ whole genome shotgun (WGS) entry which is preliminary data.</text>
</comment>
<dbReference type="EMBL" id="LPZR01000187">
    <property type="protein sequence ID" value="KYO50926.1"/>
    <property type="molecule type" value="Genomic_DNA"/>
</dbReference>
<dbReference type="EC" id="2.6.1.76" evidence="7"/>
<dbReference type="SUPFAM" id="SSF53383">
    <property type="entry name" value="PLP-dependent transferases"/>
    <property type="match status" value="1"/>
</dbReference>
<keyword evidence="4 7" id="KW-0808">Transferase</keyword>
<comment type="similarity">
    <text evidence="2 6">Belongs to the class-III pyridoxal-phosphate-dependent aminotransferase family.</text>
</comment>
<keyword evidence="3 7" id="KW-0032">Aminotransferase</keyword>
<organism evidence="8 9">
    <name type="scientific">Tistrella mobilis</name>
    <dbReference type="NCBI Taxonomy" id="171437"/>
    <lineage>
        <taxon>Bacteria</taxon>
        <taxon>Pseudomonadati</taxon>
        <taxon>Pseudomonadota</taxon>
        <taxon>Alphaproteobacteria</taxon>
        <taxon>Geminicoccales</taxon>
        <taxon>Geminicoccaceae</taxon>
        <taxon>Tistrella</taxon>
    </lineage>
</organism>
<dbReference type="Gene3D" id="3.40.640.10">
    <property type="entry name" value="Type I PLP-dependent aspartate aminotransferase-like (Major domain)"/>
    <property type="match status" value="1"/>
</dbReference>
<dbReference type="OrthoDB" id="9801834at2"/>
<evidence type="ECO:0000256" key="1">
    <source>
        <dbReference type="ARBA" id="ARBA00001933"/>
    </source>
</evidence>
<dbReference type="PIRSF" id="PIRSF000521">
    <property type="entry name" value="Transaminase_4ab_Lys_Orn"/>
    <property type="match status" value="1"/>
</dbReference>
<dbReference type="InterPro" id="IPR005814">
    <property type="entry name" value="Aminotrans_3"/>
</dbReference>
<protein>
    <recommendedName>
        <fullName evidence="7">Diaminobutyrate--2-oxoglutarate transaminase</fullName>
        <ecNumber evidence="7">2.6.1.76</ecNumber>
    </recommendedName>
    <alternativeName>
        <fullName evidence="7">DABA aminotransferase</fullName>
    </alternativeName>
</protein>
<dbReference type="AlphaFoldDB" id="A0A162KCB6"/>
<dbReference type="GO" id="GO:0045303">
    <property type="term" value="F:diaminobutyrate-2-oxoglutarate transaminase activity"/>
    <property type="evidence" value="ECO:0007669"/>
    <property type="project" value="UniProtKB-EC"/>
</dbReference>
<evidence type="ECO:0000256" key="7">
    <source>
        <dbReference type="RuleBase" id="RU365034"/>
    </source>
</evidence>